<feature type="domain" description="4Fe-4S ferredoxin-type" evidence="5">
    <location>
        <begin position="248"/>
        <end position="277"/>
    </location>
</feature>
<dbReference type="Gene3D" id="3.30.70.3270">
    <property type="match status" value="1"/>
</dbReference>
<dbReference type="SUPFAM" id="SSF54862">
    <property type="entry name" value="4Fe-4S ferredoxins"/>
    <property type="match status" value="1"/>
</dbReference>
<dbReference type="InterPro" id="IPR017900">
    <property type="entry name" value="4Fe4S_Fe_S_CS"/>
</dbReference>
<sequence length="278" mass="30602">MATDVKGIELAGKAKGTLTGPPVKRTPPAPEPSGVVSLVAYPMATAARQFVRSLWRPSTILYPYERLEDPTFRNEVKVASGAPIGVGQIWDNYRGVHALNIRTCISCNLCMFSCPDTCIEMVNTDLGGGKTKKCPEIDYGKCSFCGFCSDACPEGCLTMTASYTITTHTRSEMIYSPERMFAVYKSKLPMNPIRLARPENEDRILLDEDLCIGCNACARDCPTKCITMMDIPKPTAKPGEKLPRRIWKEPTVNDEDCVRCGTCISVCPKECLYWGGGK</sequence>
<dbReference type="PROSITE" id="PS00198">
    <property type="entry name" value="4FE4S_FER_1"/>
    <property type="match status" value="2"/>
</dbReference>
<dbReference type="GO" id="GO:0051539">
    <property type="term" value="F:4 iron, 4 sulfur cluster binding"/>
    <property type="evidence" value="ECO:0007669"/>
    <property type="project" value="UniProtKB-KW"/>
</dbReference>
<dbReference type="GO" id="GO:0046872">
    <property type="term" value="F:metal ion binding"/>
    <property type="evidence" value="ECO:0007669"/>
    <property type="project" value="UniProtKB-KW"/>
</dbReference>
<keyword evidence="1" id="KW-0004">4Fe-4S</keyword>
<evidence type="ECO:0000256" key="4">
    <source>
        <dbReference type="ARBA" id="ARBA00023014"/>
    </source>
</evidence>
<dbReference type="GO" id="GO:0016020">
    <property type="term" value="C:membrane"/>
    <property type="evidence" value="ECO:0007669"/>
    <property type="project" value="InterPro"/>
</dbReference>
<organism evidence="6">
    <name type="scientific">mine drainage metagenome</name>
    <dbReference type="NCBI Taxonomy" id="410659"/>
    <lineage>
        <taxon>unclassified sequences</taxon>
        <taxon>metagenomes</taxon>
        <taxon>ecological metagenomes</taxon>
    </lineage>
</organism>
<keyword evidence="3" id="KW-0408">Iron</keyword>
<feature type="domain" description="4Fe-4S ferredoxin-type" evidence="5">
    <location>
        <begin position="202"/>
        <end position="231"/>
    </location>
</feature>
<evidence type="ECO:0000256" key="1">
    <source>
        <dbReference type="ARBA" id="ARBA00022485"/>
    </source>
</evidence>
<dbReference type="GO" id="GO:0016651">
    <property type="term" value="F:oxidoreductase activity, acting on NAD(P)H"/>
    <property type="evidence" value="ECO:0007669"/>
    <property type="project" value="InterPro"/>
</dbReference>
<dbReference type="EMBL" id="AUZY01009591">
    <property type="protein sequence ID" value="EQD41580.1"/>
    <property type="molecule type" value="Genomic_DNA"/>
</dbReference>
<name>T1AHX2_9ZZZZ</name>
<proteinExistence type="predicted"/>
<dbReference type="PANTHER" id="PTHR10849">
    <property type="entry name" value="NADH DEHYDROGENASE UBIQUINONE IRON-SULFUR PROTEIN 8, MITOCHONDRIAL"/>
    <property type="match status" value="1"/>
</dbReference>
<dbReference type="Gene3D" id="3.30.70.20">
    <property type="match status" value="1"/>
</dbReference>
<gene>
    <name evidence="6" type="ORF">B1B_14475</name>
</gene>
<comment type="caution">
    <text evidence="6">The sequence shown here is derived from an EMBL/GenBank/DDBJ whole genome shotgun (WGS) entry which is preliminary data.</text>
</comment>
<evidence type="ECO:0000256" key="3">
    <source>
        <dbReference type="ARBA" id="ARBA00023004"/>
    </source>
</evidence>
<reference evidence="6" key="1">
    <citation type="submission" date="2013-08" db="EMBL/GenBank/DDBJ databases">
        <authorList>
            <person name="Mendez C."/>
            <person name="Richter M."/>
            <person name="Ferrer M."/>
            <person name="Sanchez J."/>
        </authorList>
    </citation>
    <scope>NUCLEOTIDE SEQUENCE</scope>
</reference>
<dbReference type="AlphaFoldDB" id="T1AHX2"/>
<dbReference type="Pfam" id="PF00037">
    <property type="entry name" value="Fer4"/>
    <property type="match status" value="1"/>
</dbReference>
<dbReference type="PROSITE" id="PS51379">
    <property type="entry name" value="4FE4S_FER_2"/>
    <property type="match status" value="4"/>
</dbReference>
<reference evidence="6" key="2">
    <citation type="journal article" date="2014" name="ISME J.">
        <title>Microbial stratification in low pH oxic and suboxic macroscopic growths along an acid mine drainage.</title>
        <authorList>
            <person name="Mendez-Garcia C."/>
            <person name="Mesa V."/>
            <person name="Sprenger R.R."/>
            <person name="Richter M."/>
            <person name="Diez M.S."/>
            <person name="Solano J."/>
            <person name="Bargiela R."/>
            <person name="Golyshina O.V."/>
            <person name="Manteca A."/>
            <person name="Ramos J.L."/>
            <person name="Gallego J.R."/>
            <person name="Llorente I."/>
            <person name="Martins Dos Santos V.A."/>
            <person name="Jensen O.N."/>
            <person name="Pelaez A.I."/>
            <person name="Sanchez J."/>
            <person name="Ferrer M."/>
        </authorList>
    </citation>
    <scope>NUCLEOTIDE SEQUENCE</scope>
</reference>
<dbReference type="Pfam" id="PF12838">
    <property type="entry name" value="Fer4_7"/>
    <property type="match status" value="1"/>
</dbReference>
<keyword evidence="4" id="KW-0411">Iron-sulfur</keyword>
<accession>T1AHX2</accession>
<feature type="domain" description="4Fe-4S ferredoxin-type" evidence="5">
    <location>
        <begin position="133"/>
        <end position="162"/>
    </location>
</feature>
<keyword evidence="2" id="KW-0479">Metal-binding</keyword>
<evidence type="ECO:0000259" key="5">
    <source>
        <dbReference type="PROSITE" id="PS51379"/>
    </source>
</evidence>
<dbReference type="InterPro" id="IPR010226">
    <property type="entry name" value="NADH_quinone_OxRdtase_chainI"/>
</dbReference>
<evidence type="ECO:0000313" key="6">
    <source>
        <dbReference type="EMBL" id="EQD41580.1"/>
    </source>
</evidence>
<dbReference type="InterPro" id="IPR017896">
    <property type="entry name" value="4Fe4S_Fe-S-bd"/>
</dbReference>
<protein>
    <submittedName>
        <fullName evidence="6">4Fe-4S ferredoxin iron-sulfur binding domain protein</fullName>
    </submittedName>
</protein>
<evidence type="ECO:0000256" key="2">
    <source>
        <dbReference type="ARBA" id="ARBA00022723"/>
    </source>
</evidence>
<dbReference type="CDD" id="cd10549">
    <property type="entry name" value="MtMvhB_like"/>
    <property type="match status" value="1"/>
</dbReference>
<feature type="domain" description="4Fe-4S ferredoxin-type" evidence="5">
    <location>
        <begin position="95"/>
        <end position="124"/>
    </location>
</feature>